<dbReference type="Gene3D" id="3.30.565.10">
    <property type="entry name" value="Histidine kinase-like ATPase, C-terminal domain"/>
    <property type="match status" value="1"/>
</dbReference>
<accession>A0A364Y7T0</accession>
<dbReference type="Pfam" id="PF02518">
    <property type="entry name" value="HATPase_c"/>
    <property type="match status" value="1"/>
</dbReference>
<gene>
    <name evidence="11" type="ORF">DQQ10_07190</name>
</gene>
<evidence type="ECO:0000259" key="8">
    <source>
        <dbReference type="PROSITE" id="PS50109"/>
    </source>
</evidence>
<dbReference type="SMART" id="SM00388">
    <property type="entry name" value="HisKA"/>
    <property type="match status" value="1"/>
</dbReference>
<evidence type="ECO:0000256" key="3">
    <source>
        <dbReference type="ARBA" id="ARBA00022553"/>
    </source>
</evidence>
<keyword evidence="3" id="KW-0597">Phosphoprotein</keyword>
<dbReference type="InterPro" id="IPR036890">
    <property type="entry name" value="HATPase_C_sf"/>
</dbReference>
<feature type="domain" description="Histidine kinase" evidence="8">
    <location>
        <begin position="478"/>
        <end position="702"/>
    </location>
</feature>
<feature type="domain" description="PAC" evidence="10">
    <location>
        <begin position="259"/>
        <end position="311"/>
    </location>
</feature>
<evidence type="ECO:0000256" key="7">
    <source>
        <dbReference type="SAM" id="MobiDB-lite"/>
    </source>
</evidence>
<evidence type="ECO:0000256" key="6">
    <source>
        <dbReference type="SAM" id="Coils"/>
    </source>
</evidence>
<feature type="domain" description="PAS" evidence="9">
    <location>
        <begin position="327"/>
        <end position="379"/>
    </location>
</feature>
<organism evidence="11 12">
    <name type="scientific">Pseudochryseolinea flava</name>
    <dbReference type="NCBI Taxonomy" id="2059302"/>
    <lineage>
        <taxon>Bacteria</taxon>
        <taxon>Pseudomonadati</taxon>
        <taxon>Bacteroidota</taxon>
        <taxon>Cytophagia</taxon>
        <taxon>Cytophagales</taxon>
        <taxon>Fulvivirgaceae</taxon>
        <taxon>Pseudochryseolinea</taxon>
    </lineage>
</organism>
<dbReference type="EC" id="2.7.13.3" evidence="2"/>
<dbReference type="SMART" id="SM00387">
    <property type="entry name" value="HATPase_c"/>
    <property type="match status" value="1"/>
</dbReference>
<dbReference type="InterPro" id="IPR005467">
    <property type="entry name" value="His_kinase_dom"/>
</dbReference>
<dbReference type="EMBL" id="QMFY01000002">
    <property type="protein sequence ID" value="RAW02311.1"/>
    <property type="molecule type" value="Genomic_DNA"/>
</dbReference>
<feature type="domain" description="PAS" evidence="9">
    <location>
        <begin position="42"/>
        <end position="115"/>
    </location>
</feature>
<dbReference type="InterPro" id="IPR052162">
    <property type="entry name" value="Sensor_kinase/Photoreceptor"/>
</dbReference>
<feature type="coiled-coil region" evidence="6">
    <location>
        <begin position="302"/>
        <end position="336"/>
    </location>
</feature>
<keyword evidence="5" id="KW-0418">Kinase</keyword>
<dbReference type="SUPFAM" id="SSF55785">
    <property type="entry name" value="PYP-like sensor domain (PAS domain)"/>
    <property type="match status" value="3"/>
</dbReference>
<evidence type="ECO:0000256" key="5">
    <source>
        <dbReference type="ARBA" id="ARBA00022777"/>
    </source>
</evidence>
<dbReference type="InterPro" id="IPR003594">
    <property type="entry name" value="HATPase_dom"/>
</dbReference>
<dbReference type="SUPFAM" id="SSF47384">
    <property type="entry name" value="Homodimeric domain of signal transducing histidine kinase"/>
    <property type="match status" value="1"/>
</dbReference>
<keyword evidence="4" id="KW-0808">Transferase</keyword>
<feature type="domain" description="PAC" evidence="10">
    <location>
        <begin position="401"/>
        <end position="453"/>
    </location>
</feature>
<dbReference type="InterPro" id="IPR003661">
    <property type="entry name" value="HisK_dim/P_dom"/>
</dbReference>
<evidence type="ECO:0000259" key="9">
    <source>
        <dbReference type="PROSITE" id="PS50112"/>
    </source>
</evidence>
<dbReference type="PROSITE" id="PS50112">
    <property type="entry name" value="PAS"/>
    <property type="match status" value="3"/>
</dbReference>
<dbReference type="InterPro" id="IPR000014">
    <property type="entry name" value="PAS"/>
</dbReference>
<sequence length="702" mass="79991">MVQRKRTKPSSSKSKKGIEIVSKKTTAASEENLRSESAMVEDFQTLQGVLNEVEEYAIIQLDLKGTIKSWNKGAESIKGYKAKEIVGKNYRMFYTSEDKMDRLSEKLLEEAKQQGKTSYEGWRIRKNGTRFWGSMTLTALHDADGGVSGFLKVTRDLTERKIAEDNFSNFVEELKMKNQALRESEERYHKMIAEVRDYAIILLDSHGKVLDWNQGAEKLKGYTPGEIVGKSFRLFYPREEKDAGVPEMLLSTAEKEGSVTHEGWRIRKDGKRFWGNIVITALHDDEGKLIGFSKVTRDLTEKKNAEDLLSNLIEELRHSNEDLKRSEERYHRMIAEIQDYAIILLNEKGNIENWNAGAQVIKGYTRDEVFGKNFRIFYPAVDQRRGLPEQLLKEARQRGKITHEGWRVRKDGSQFWGNVVITALHNEKKEVIGFSKVTRDLTERKLAEEALQRSAAQLDLKNQSLERLNAELSSFTYVASHDLKEPLRKILTFASRIKDVDFSRERSDEFLNKIALSAVKMQNLIDNLLSYSQVSNDQSRFESVDLNEVFQSAKADLEVLIHEKRAQVQAGRLPVIHGIGYQMQQVFMNLISNALKFSKDDRRSKIIVKSKVIKGPDVPFADITAAANKYHHISFRDNGIGFKQEDADKIFHAFHRLHAKAPIAGTGIGLSIVKKVVDNHHGIISAEGIPGEGAVFNIYLPL</sequence>
<dbReference type="OrthoDB" id="9766459at2"/>
<dbReference type="GO" id="GO:0000155">
    <property type="term" value="F:phosphorelay sensor kinase activity"/>
    <property type="evidence" value="ECO:0007669"/>
    <property type="project" value="InterPro"/>
</dbReference>
<evidence type="ECO:0000313" key="11">
    <source>
        <dbReference type="EMBL" id="RAW02311.1"/>
    </source>
</evidence>
<evidence type="ECO:0000256" key="4">
    <source>
        <dbReference type="ARBA" id="ARBA00022679"/>
    </source>
</evidence>
<dbReference type="CDD" id="cd00130">
    <property type="entry name" value="PAS"/>
    <property type="match status" value="3"/>
</dbReference>
<feature type="domain" description="PAC" evidence="10">
    <location>
        <begin position="117"/>
        <end position="169"/>
    </location>
</feature>
<dbReference type="InterPro" id="IPR035965">
    <property type="entry name" value="PAS-like_dom_sf"/>
</dbReference>
<dbReference type="Gene3D" id="1.10.287.130">
    <property type="match status" value="1"/>
</dbReference>
<evidence type="ECO:0000313" key="12">
    <source>
        <dbReference type="Proteomes" id="UP000251889"/>
    </source>
</evidence>
<dbReference type="NCBIfam" id="TIGR00229">
    <property type="entry name" value="sensory_box"/>
    <property type="match status" value="3"/>
</dbReference>
<dbReference type="Pfam" id="PF00512">
    <property type="entry name" value="HisKA"/>
    <property type="match status" value="1"/>
</dbReference>
<evidence type="ECO:0000256" key="2">
    <source>
        <dbReference type="ARBA" id="ARBA00012438"/>
    </source>
</evidence>
<keyword evidence="6" id="KW-0175">Coiled coil</keyword>
<dbReference type="Gene3D" id="3.30.450.20">
    <property type="entry name" value="PAS domain"/>
    <property type="match status" value="3"/>
</dbReference>
<dbReference type="SUPFAM" id="SSF55874">
    <property type="entry name" value="ATPase domain of HSP90 chaperone/DNA topoisomerase II/histidine kinase"/>
    <property type="match status" value="1"/>
</dbReference>
<dbReference type="InterPro" id="IPR036097">
    <property type="entry name" value="HisK_dim/P_sf"/>
</dbReference>
<dbReference type="PROSITE" id="PS50113">
    <property type="entry name" value="PAC"/>
    <property type="match status" value="3"/>
</dbReference>
<comment type="catalytic activity">
    <reaction evidence="1">
        <text>ATP + protein L-histidine = ADP + protein N-phospho-L-histidine.</text>
        <dbReference type="EC" id="2.7.13.3"/>
    </reaction>
</comment>
<dbReference type="InterPro" id="IPR004358">
    <property type="entry name" value="Sig_transdc_His_kin-like_C"/>
</dbReference>
<feature type="region of interest" description="Disordered" evidence="7">
    <location>
        <begin position="1"/>
        <end position="23"/>
    </location>
</feature>
<evidence type="ECO:0000256" key="1">
    <source>
        <dbReference type="ARBA" id="ARBA00000085"/>
    </source>
</evidence>
<proteinExistence type="predicted"/>
<dbReference type="PANTHER" id="PTHR43304">
    <property type="entry name" value="PHYTOCHROME-LIKE PROTEIN CPH1"/>
    <property type="match status" value="1"/>
</dbReference>
<name>A0A364Y7T0_9BACT</name>
<reference evidence="11 12" key="1">
    <citation type="submission" date="2018-06" db="EMBL/GenBank/DDBJ databases">
        <title>Chryseolinea flavus sp. nov., a member of the phylum Bacteroidetes isolated from soil.</title>
        <authorList>
            <person name="Li Y."/>
            <person name="Wang J."/>
        </authorList>
    </citation>
    <scope>NUCLEOTIDE SEQUENCE [LARGE SCALE GENOMIC DNA]</scope>
    <source>
        <strain evidence="11 12">SDU1-6</strain>
    </source>
</reference>
<dbReference type="Pfam" id="PF13426">
    <property type="entry name" value="PAS_9"/>
    <property type="match status" value="3"/>
</dbReference>
<comment type="caution">
    <text evidence="11">The sequence shown here is derived from an EMBL/GenBank/DDBJ whole genome shotgun (WGS) entry which is preliminary data.</text>
</comment>
<dbReference type="Proteomes" id="UP000251889">
    <property type="component" value="Unassembled WGS sequence"/>
</dbReference>
<dbReference type="PRINTS" id="PR00344">
    <property type="entry name" value="BCTRLSENSOR"/>
</dbReference>
<keyword evidence="12" id="KW-1185">Reference proteome</keyword>
<dbReference type="SMART" id="SM00086">
    <property type="entry name" value="PAC"/>
    <property type="match status" value="3"/>
</dbReference>
<protein>
    <recommendedName>
        <fullName evidence="2">histidine kinase</fullName>
        <ecNumber evidence="2">2.7.13.3</ecNumber>
    </recommendedName>
</protein>
<dbReference type="AlphaFoldDB" id="A0A364Y7T0"/>
<dbReference type="RefSeq" id="WP_112746134.1">
    <property type="nucleotide sequence ID" value="NZ_QMFY01000002.1"/>
</dbReference>
<dbReference type="PANTHER" id="PTHR43304:SF1">
    <property type="entry name" value="PAC DOMAIN-CONTAINING PROTEIN"/>
    <property type="match status" value="1"/>
</dbReference>
<dbReference type="InterPro" id="IPR001610">
    <property type="entry name" value="PAC"/>
</dbReference>
<dbReference type="CDD" id="cd00082">
    <property type="entry name" value="HisKA"/>
    <property type="match status" value="1"/>
</dbReference>
<dbReference type="InterPro" id="IPR000700">
    <property type="entry name" value="PAS-assoc_C"/>
</dbReference>
<dbReference type="SMART" id="SM00091">
    <property type="entry name" value="PAS"/>
    <property type="match status" value="3"/>
</dbReference>
<dbReference type="PROSITE" id="PS50109">
    <property type="entry name" value="HIS_KIN"/>
    <property type="match status" value="1"/>
</dbReference>
<feature type="domain" description="PAS" evidence="9">
    <location>
        <begin position="185"/>
        <end position="239"/>
    </location>
</feature>
<evidence type="ECO:0000259" key="10">
    <source>
        <dbReference type="PROSITE" id="PS50113"/>
    </source>
</evidence>